<protein>
    <submittedName>
        <fullName evidence="2">Acyl-CoA carboxylase subunit epsilon</fullName>
    </submittedName>
</protein>
<sequence>MVAKGNPTPDELAALTAVVLALNPGADEQAGSSGRGRRRGPRRRELLRPVVPFGPGAWRHTFR</sequence>
<gene>
    <name evidence="2" type="ORF">HER39_07115</name>
</gene>
<comment type="caution">
    <text evidence="2">The sequence shown here is derived from an EMBL/GenBank/DDBJ whole genome shotgun (WGS) entry which is preliminary data.</text>
</comment>
<dbReference type="EMBL" id="JAAZSR010000082">
    <property type="protein sequence ID" value="NKX50339.1"/>
    <property type="molecule type" value="Genomic_DNA"/>
</dbReference>
<keyword evidence="3" id="KW-1185">Reference proteome</keyword>
<feature type="region of interest" description="Disordered" evidence="1">
    <location>
        <begin position="24"/>
        <end position="45"/>
    </location>
</feature>
<evidence type="ECO:0000313" key="2">
    <source>
        <dbReference type="EMBL" id="NKX50339.1"/>
    </source>
</evidence>
<evidence type="ECO:0000313" key="3">
    <source>
        <dbReference type="Proteomes" id="UP000523795"/>
    </source>
</evidence>
<accession>A0ABX1JNB4</accession>
<organism evidence="2 3">
    <name type="scientific">Arthrobacter deserti</name>
    <dbReference type="NCBI Taxonomy" id="1742687"/>
    <lineage>
        <taxon>Bacteria</taxon>
        <taxon>Bacillati</taxon>
        <taxon>Actinomycetota</taxon>
        <taxon>Actinomycetes</taxon>
        <taxon>Micrococcales</taxon>
        <taxon>Micrococcaceae</taxon>
        <taxon>Arthrobacter</taxon>
    </lineage>
</organism>
<dbReference type="Pfam" id="PF13822">
    <property type="entry name" value="ACC_epsilon"/>
    <property type="match status" value="1"/>
</dbReference>
<evidence type="ECO:0000256" key="1">
    <source>
        <dbReference type="SAM" id="MobiDB-lite"/>
    </source>
</evidence>
<dbReference type="InterPro" id="IPR032716">
    <property type="entry name" value="ACC_epsilon"/>
</dbReference>
<name>A0ABX1JNB4_9MICC</name>
<proteinExistence type="predicted"/>
<reference evidence="2 3" key="1">
    <citation type="submission" date="2020-04" db="EMBL/GenBank/DDBJ databases">
        <authorList>
            <person name="Liu S."/>
        </authorList>
    </citation>
    <scope>NUCLEOTIDE SEQUENCE [LARGE SCALE GENOMIC DNA]</scope>
    <source>
        <strain evidence="2 3">CGMCC 1.15091</strain>
    </source>
</reference>
<dbReference type="Proteomes" id="UP000523795">
    <property type="component" value="Unassembled WGS sequence"/>
</dbReference>